<keyword evidence="2 3" id="KW-0687">Ribonucleoprotein</keyword>
<reference evidence="6" key="1">
    <citation type="submission" date="2022-10" db="EMBL/GenBank/DDBJ databases">
        <title>Host association and intracellularity evolved multiple times independently in the Rickettsiales.</title>
        <authorList>
            <person name="Castelli M."/>
            <person name="Nardi T."/>
            <person name="Gammuto L."/>
            <person name="Bellinzona G."/>
            <person name="Sabaneyeva E."/>
            <person name="Potekhin A."/>
            <person name="Serra V."/>
            <person name="Petroni G."/>
            <person name="Sassera D."/>
        </authorList>
    </citation>
    <scope>NUCLEOTIDE SEQUENCE [LARGE SCALE GENOMIC DNA]</scope>
    <source>
        <strain evidence="6">US_Bl 11III1</strain>
    </source>
</reference>
<gene>
    <name evidence="3" type="primary">rplN</name>
    <name evidence="6" type="ORF">Fokcrypt_00055</name>
</gene>
<evidence type="ECO:0000313" key="6">
    <source>
        <dbReference type="EMBL" id="WPX97550.1"/>
    </source>
</evidence>
<dbReference type="InterPro" id="IPR019972">
    <property type="entry name" value="Ribosomal_uL14_CS"/>
</dbReference>
<dbReference type="InterPro" id="IPR005745">
    <property type="entry name" value="Ribosomal_uL14_bac-type"/>
</dbReference>
<dbReference type="NCBIfam" id="TIGR01067">
    <property type="entry name" value="rplN_bact"/>
    <property type="match status" value="1"/>
</dbReference>
<dbReference type="SUPFAM" id="SSF50193">
    <property type="entry name" value="Ribosomal protein L14"/>
    <property type="match status" value="1"/>
</dbReference>
<dbReference type="HAMAP" id="MF_01367">
    <property type="entry name" value="Ribosomal_uL14"/>
    <property type="match status" value="1"/>
</dbReference>
<evidence type="ECO:0000256" key="4">
    <source>
        <dbReference type="RuleBase" id="RU003949"/>
    </source>
</evidence>
<dbReference type="PANTHER" id="PTHR11761:SF3">
    <property type="entry name" value="LARGE RIBOSOMAL SUBUNIT PROTEIN UL14M"/>
    <property type="match status" value="1"/>
</dbReference>
<evidence type="ECO:0000313" key="7">
    <source>
        <dbReference type="Proteomes" id="UP001325140"/>
    </source>
</evidence>
<dbReference type="EMBL" id="CP110343">
    <property type="protein sequence ID" value="WPX97550.1"/>
    <property type="molecule type" value="Genomic_DNA"/>
</dbReference>
<proteinExistence type="inferred from homology"/>
<keyword evidence="7" id="KW-1185">Reference proteome</keyword>
<dbReference type="RefSeq" id="WP_323722211.1">
    <property type="nucleotide sequence ID" value="NZ_CP110343.1"/>
</dbReference>
<evidence type="ECO:0000256" key="3">
    <source>
        <dbReference type="HAMAP-Rule" id="MF_01367"/>
    </source>
</evidence>
<evidence type="ECO:0000256" key="5">
    <source>
        <dbReference type="RuleBase" id="RU003950"/>
    </source>
</evidence>
<name>A0ABZ0UU20_9RICK</name>
<keyword evidence="1 3" id="KW-0689">Ribosomal protein</keyword>
<dbReference type="CDD" id="cd00337">
    <property type="entry name" value="Ribosomal_uL14"/>
    <property type="match status" value="1"/>
</dbReference>
<organism evidence="6 7">
    <name type="scientific">Candidatus Fokinia crypta</name>
    <dbReference type="NCBI Taxonomy" id="1920990"/>
    <lineage>
        <taxon>Bacteria</taxon>
        <taxon>Pseudomonadati</taxon>
        <taxon>Pseudomonadota</taxon>
        <taxon>Alphaproteobacteria</taxon>
        <taxon>Rickettsiales</taxon>
        <taxon>Candidatus Midichloriaceae</taxon>
        <taxon>Candidatus Fokinia</taxon>
    </lineage>
</organism>
<dbReference type="InterPro" id="IPR036853">
    <property type="entry name" value="Ribosomal_uL14_sf"/>
</dbReference>
<accession>A0ABZ0UU20</accession>
<dbReference type="Proteomes" id="UP001325140">
    <property type="component" value="Chromosome"/>
</dbReference>
<sequence length="123" mass="13221">MIIPGTVLLVADNSGAKFAKCIKVLGGSRRRFGSIGDRIVVSVVDAIPNPKLVKAGGVYKAVVVRTKKEIRRKDGSYIKFDVNAAVIINEAGEPLATRVFGVMPRELRGLGFTKIISLAQEVL</sequence>
<keyword evidence="3 5" id="KW-0694">RNA-binding</keyword>
<dbReference type="GO" id="GO:0005840">
    <property type="term" value="C:ribosome"/>
    <property type="evidence" value="ECO:0007669"/>
    <property type="project" value="UniProtKB-KW"/>
</dbReference>
<dbReference type="SMART" id="SM01374">
    <property type="entry name" value="Ribosomal_L14"/>
    <property type="match status" value="1"/>
</dbReference>
<keyword evidence="3 5" id="KW-0699">rRNA-binding</keyword>
<dbReference type="Pfam" id="PF00238">
    <property type="entry name" value="Ribosomal_L14"/>
    <property type="match status" value="1"/>
</dbReference>
<dbReference type="PANTHER" id="PTHR11761">
    <property type="entry name" value="50S/60S RIBOSOMAL PROTEIN L14/L23"/>
    <property type="match status" value="1"/>
</dbReference>
<comment type="subunit">
    <text evidence="3">Part of the 50S ribosomal subunit. Forms a cluster with proteins L3 and L19. In the 70S ribosome, L14 and L19 interact and together make contacts with the 16S rRNA in bridges B5 and B8.</text>
</comment>
<evidence type="ECO:0000256" key="1">
    <source>
        <dbReference type="ARBA" id="ARBA00022980"/>
    </source>
</evidence>
<dbReference type="PROSITE" id="PS00049">
    <property type="entry name" value="RIBOSOMAL_L14"/>
    <property type="match status" value="1"/>
</dbReference>
<comment type="similarity">
    <text evidence="3 4">Belongs to the universal ribosomal protein uL14 family.</text>
</comment>
<dbReference type="Gene3D" id="2.40.150.20">
    <property type="entry name" value="Ribosomal protein L14"/>
    <property type="match status" value="1"/>
</dbReference>
<dbReference type="InterPro" id="IPR000218">
    <property type="entry name" value="Ribosomal_uL14"/>
</dbReference>
<evidence type="ECO:0000256" key="2">
    <source>
        <dbReference type="ARBA" id="ARBA00023274"/>
    </source>
</evidence>
<protein>
    <recommendedName>
        <fullName evidence="3">Large ribosomal subunit protein uL14</fullName>
    </recommendedName>
</protein>
<comment type="function">
    <text evidence="3 5">Binds to 23S rRNA. Forms part of two intersubunit bridges in the 70S ribosome.</text>
</comment>